<reference evidence="2" key="2">
    <citation type="journal article" date="2015" name="Fish Shellfish Immunol.">
        <title>Early steps in the European eel (Anguilla anguilla)-Vibrio vulnificus interaction in the gills: Role of the RtxA13 toxin.</title>
        <authorList>
            <person name="Callol A."/>
            <person name="Pajuelo D."/>
            <person name="Ebbesson L."/>
            <person name="Teles M."/>
            <person name="MacKenzie S."/>
            <person name="Amaro C."/>
        </authorList>
    </citation>
    <scope>NUCLEOTIDE SEQUENCE</scope>
</reference>
<feature type="compositionally biased region" description="Polar residues" evidence="1">
    <location>
        <begin position="1"/>
        <end position="22"/>
    </location>
</feature>
<accession>A0A0E9VVU5</accession>
<name>A0A0E9VVU5_ANGAN</name>
<evidence type="ECO:0000256" key="1">
    <source>
        <dbReference type="SAM" id="MobiDB-lite"/>
    </source>
</evidence>
<organism evidence="2">
    <name type="scientific">Anguilla anguilla</name>
    <name type="common">European freshwater eel</name>
    <name type="synonym">Muraena anguilla</name>
    <dbReference type="NCBI Taxonomy" id="7936"/>
    <lineage>
        <taxon>Eukaryota</taxon>
        <taxon>Metazoa</taxon>
        <taxon>Chordata</taxon>
        <taxon>Craniata</taxon>
        <taxon>Vertebrata</taxon>
        <taxon>Euteleostomi</taxon>
        <taxon>Actinopterygii</taxon>
        <taxon>Neopterygii</taxon>
        <taxon>Teleostei</taxon>
        <taxon>Anguilliformes</taxon>
        <taxon>Anguillidae</taxon>
        <taxon>Anguilla</taxon>
    </lineage>
</organism>
<reference evidence="2" key="1">
    <citation type="submission" date="2014-11" db="EMBL/GenBank/DDBJ databases">
        <authorList>
            <person name="Amaro Gonzalez C."/>
        </authorList>
    </citation>
    <scope>NUCLEOTIDE SEQUENCE</scope>
</reference>
<sequence>MKCQTAQQDLTSTVRESLQPQSRGRPKETRLQPWCSVPVPGQTGPPCARYHPSVSMAQITLVDTVL</sequence>
<protein>
    <submittedName>
        <fullName evidence="2">Uncharacterized protein</fullName>
    </submittedName>
</protein>
<dbReference type="AlphaFoldDB" id="A0A0E9VVU5"/>
<feature type="region of interest" description="Disordered" evidence="1">
    <location>
        <begin position="1"/>
        <end position="38"/>
    </location>
</feature>
<evidence type="ECO:0000313" key="2">
    <source>
        <dbReference type="EMBL" id="JAH82221.1"/>
    </source>
</evidence>
<dbReference type="EMBL" id="GBXM01026356">
    <property type="protein sequence ID" value="JAH82221.1"/>
    <property type="molecule type" value="Transcribed_RNA"/>
</dbReference>
<proteinExistence type="predicted"/>